<dbReference type="GeneID" id="56078944"/>
<reference evidence="2 3" key="1">
    <citation type="submission" date="2020-07" db="EMBL/GenBank/DDBJ databases">
        <title>Halosimplex pelagicum sp. nov. and Halosimplex rubrum sp. nov., isolated from salted brown alga Laminaria, and emended description of the genus Halosimplex.</title>
        <authorList>
            <person name="Cui H."/>
        </authorList>
    </citation>
    <scope>NUCLEOTIDE SEQUENCE [LARGE SCALE GENOMIC DNA]</scope>
    <source>
        <strain evidence="2 3">R27</strain>
    </source>
</reference>
<feature type="transmembrane region" description="Helical" evidence="1">
    <location>
        <begin position="32"/>
        <end position="58"/>
    </location>
</feature>
<evidence type="ECO:0000313" key="3">
    <source>
        <dbReference type="Proteomes" id="UP000509667"/>
    </source>
</evidence>
<dbReference type="EMBL" id="CP058910">
    <property type="protein sequence ID" value="QLH78303.1"/>
    <property type="molecule type" value="Genomic_DNA"/>
</dbReference>
<evidence type="ECO:0000313" key="2">
    <source>
        <dbReference type="EMBL" id="QLH78303.1"/>
    </source>
</evidence>
<feature type="transmembrane region" description="Helical" evidence="1">
    <location>
        <begin position="157"/>
        <end position="184"/>
    </location>
</feature>
<evidence type="ECO:0000256" key="1">
    <source>
        <dbReference type="SAM" id="Phobius"/>
    </source>
</evidence>
<accession>A0A7D5P0Y2</accession>
<name>A0A7D5P0Y2_9EURY</name>
<keyword evidence="1" id="KW-0472">Membrane</keyword>
<dbReference type="KEGG" id="hrr:HZS55_13735"/>
<dbReference type="RefSeq" id="WP_179908219.1">
    <property type="nucleotide sequence ID" value="NZ_CP058910.1"/>
</dbReference>
<dbReference type="OrthoDB" id="307496at2157"/>
<dbReference type="AlphaFoldDB" id="A0A7D5P0Y2"/>
<keyword evidence="3" id="KW-1185">Reference proteome</keyword>
<organism evidence="2 3">
    <name type="scientific">Halosimplex rubrum</name>
    <dbReference type="NCBI Taxonomy" id="869889"/>
    <lineage>
        <taxon>Archaea</taxon>
        <taxon>Methanobacteriati</taxon>
        <taxon>Methanobacteriota</taxon>
        <taxon>Stenosarchaea group</taxon>
        <taxon>Halobacteria</taxon>
        <taxon>Halobacteriales</taxon>
        <taxon>Haloarculaceae</taxon>
        <taxon>Halosimplex</taxon>
    </lineage>
</organism>
<sequence length="202" mass="21225">MTESGPERFGRTLRTTARFVYRNGPQLVGLSVLWSLAVLPVVTLGPATLGFYAAVGSLDSDRNRVELRSALGTVRRRLVPAVAFGLAPLLFFALSASYLYAFLGSQSTFQFAAALATFYVGLYLGLVNVPAFVALSRGASAKTAIESGIGWTAANPTLTMLVGLCTLAILVVTLALTIAVVLVFPAAAFSFQVKAVGDDVTV</sequence>
<keyword evidence="1" id="KW-0812">Transmembrane</keyword>
<protein>
    <recommendedName>
        <fullName evidence="4">DUF4013 domain-containing protein</fullName>
    </recommendedName>
</protein>
<dbReference type="Proteomes" id="UP000509667">
    <property type="component" value="Chromosome"/>
</dbReference>
<keyword evidence="1" id="KW-1133">Transmembrane helix</keyword>
<gene>
    <name evidence="2" type="ORF">HZS55_13735</name>
</gene>
<feature type="transmembrane region" description="Helical" evidence="1">
    <location>
        <begin position="109"/>
        <end position="136"/>
    </location>
</feature>
<proteinExistence type="predicted"/>
<evidence type="ECO:0008006" key="4">
    <source>
        <dbReference type="Google" id="ProtNLM"/>
    </source>
</evidence>
<feature type="transmembrane region" description="Helical" evidence="1">
    <location>
        <begin position="78"/>
        <end position="103"/>
    </location>
</feature>